<feature type="transmembrane region" description="Helical" evidence="1">
    <location>
        <begin position="425"/>
        <end position="445"/>
    </location>
</feature>
<feature type="transmembrane region" description="Helical" evidence="1">
    <location>
        <begin position="362"/>
        <end position="382"/>
    </location>
</feature>
<feature type="transmembrane region" description="Helical" evidence="1">
    <location>
        <begin position="99"/>
        <end position="120"/>
    </location>
</feature>
<organism evidence="2 3">
    <name type="scientific">Schaedlerella arabinosiphila</name>
    <dbReference type="NCBI Taxonomy" id="2044587"/>
    <lineage>
        <taxon>Bacteria</taxon>
        <taxon>Bacillati</taxon>
        <taxon>Bacillota</taxon>
        <taxon>Clostridia</taxon>
        <taxon>Lachnospirales</taxon>
        <taxon>Lachnospiraceae</taxon>
        <taxon>Schaedlerella</taxon>
    </lineage>
</organism>
<reference evidence="2" key="1">
    <citation type="submission" date="2018-10" db="EMBL/GenBank/DDBJ databases">
        <title>Schaedlerella arabinophila gen. nov. sp. nov., isolated from the mouse intestinal tract and comparative analysis with the genome of the closely related altered Schaedler flora strain ASF502.</title>
        <authorList>
            <person name="Miyake S."/>
            <person name="Soh M."/>
            <person name="Seedorf H."/>
        </authorList>
    </citation>
    <scope>NUCLEOTIDE SEQUENCE [LARGE SCALE GENOMIC DNA]</scope>
    <source>
        <strain evidence="2">DSM 106076</strain>
    </source>
</reference>
<proteinExistence type="predicted"/>
<keyword evidence="3" id="KW-1185">Reference proteome</keyword>
<evidence type="ECO:0000256" key="1">
    <source>
        <dbReference type="SAM" id="Phobius"/>
    </source>
</evidence>
<gene>
    <name evidence="2" type="ORF">EBB54_13820</name>
</gene>
<feature type="transmembrane region" description="Helical" evidence="1">
    <location>
        <begin position="45"/>
        <end position="64"/>
    </location>
</feature>
<protein>
    <submittedName>
        <fullName evidence="2">DUF4173 domain-containing protein</fullName>
    </submittedName>
</protein>
<name>A0A3R8LFN0_9FIRM</name>
<keyword evidence="1" id="KW-0472">Membrane</keyword>
<feature type="transmembrane region" description="Helical" evidence="1">
    <location>
        <begin position="394"/>
        <end position="419"/>
    </location>
</feature>
<dbReference type="RefSeq" id="WP_125127800.1">
    <property type="nucleotide sequence ID" value="NZ_RHJS01000002.1"/>
</dbReference>
<sequence length="564" mass="63882">MESLNTNLEQNQNLNRYEAVPEGNPEIEKAKAPDSPLLQNMKEHFSWFGGTACLYGLIYTFCLFDNPAGITFPAAAAAVILFSVLWLHKSGITLKRGLIFYFAGMMLLSVSTCMTANGWIRLFNRAGILLLFCTAMLHQMYEDKRWSFSSYLKQLLFFGGTCFASLFKPFEHLLFFLSHLKAHRAEKASKDCAPGSAQEKEAPKQQAPAVLTGIAVASAFLLCVMPLLIASDPVFARYFRIAVSIPDFSTAIRICFCFLLGSFMLYVFFAALFRQNLKSTAQQKSRGANALTGITFASILALIYVIYSGIQILFLFLRHGLPDGMTYSQYAHQGFWQLLAVSLINIVTVMACIQIFENHRALNLLLLVISVCTCIMTLSAAYRMLLYVGVYHLTFLRVLVLWFLGVLTLLMGGVMVSIFCRKFHLFHYTAAVVTCCYIPFSFAGVDGRIASYNLEHMEKVSRQDVNYLLYDLSEDAAPYVEQMADMSIERYVLTDADSCYYRDQPYEYQEQEDLSEFETVGEYLETEFQAYMGGIVNRETPSLRKWNFSEAQAQKAAEKYFTEH</sequence>
<feature type="transmembrane region" description="Helical" evidence="1">
    <location>
        <begin position="293"/>
        <end position="317"/>
    </location>
</feature>
<dbReference type="AlphaFoldDB" id="A0A3R8LFN0"/>
<feature type="transmembrane region" description="Helical" evidence="1">
    <location>
        <begin position="338"/>
        <end position="356"/>
    </location>
</feature>
<feature type="transmembrane region" description="Helical" evidence="1">
    <location>
        <begin position="209"/>
        <end position="230"/>
    </location>
</feature>
<dbReference type="Proteomes" id="UP000274920">
    <property type="component" value="Unassembled WGS sequence"/>
</dbReference>
<accession>A0A3R8LFN0</accession>
<dbReference type="Pfam" id="PF13687">
    <property type="entry name" value="DUF4153"/>
    <property type="match status" value="1"/>
</dbReference>
<keyword evidence="1" id="KW-1133">Transmembrane helix</keyword>
<dbReference type="EMBL" id="RHJS01000002">
    <property type="protein sequence ID" value="RRK32317.1"/>
    <property type="molecule type" value="Genomic_DNA"/>
</dbReference>
<keyword evidence="1" id="KW-0812">Transmembrane</keyword>
<comment type="caution">
    <text evidence="2">The sequence shown here is derived from an EMBL/GenBank/DDBJ whole genome shotgun (WGS) entry which is preliminary data.</text>
</comment>
<feature type="transmembrane region" description="Helical" evidence="1">
    <location>
        <begin position="70"/>
        <end position="87"/>
    </location>
</feature>
<dbReference type="InterPro" id="IPR025291">
    <property type="entry name" value="DUF4153"/>
</dbReference>
<evidence type="ECO:0000313" key="3">
    <source>
        <dbReference type="Proteomes" id="UP000274920"/>
    </source>
</evidence>
<feature type="transmembrane region" description="Helical" evidence="1">
    <location>
        <begin position="126"/>
        <end position="143"/>
    </location>
</feature>
<feature type="transmembrane region" description="Helical" evidence="1">
    <location>
        <begin position="251"/>
        <end position="273"/>
    </location>
</feature>
<evidence type="ECO:0000313" key="2">
    <source>
        <dbReference type="EMBL" id="RRK32317.1"/>
    </source>
</evidence>
<feature type="transmembrane region" description="Helical" evidence="1">
    <location>
        <begin position="155"/>
        <end position="177"/>
    </location>
</feature>